<dbReference type="InterPro" id="IPR020841">
    <property type="entry name" value="PKS_Beta-ketoAc_synthase_dom"/>
</dbReference>
<dbReference type="CDD" id="cd00833">
    <property type="entry name" value="PKS"/>
    <property type="match status" value="1"/>
</dbReference>
<dbReference type="Gene3D" id="3.40.47.10">
    <property type="match status" value="1"/>
</dbReference>
<dbReference type="InterPro" id="IPR018201">
    <property type="entry name" value="Ketoacyl_synth_AS"/>
</dbReference>
<dbReference type="InterPro" id="IPR014030">
    <property type="entry name" value="Ketoacyl_synth_N"/>
</dbReference>
<keyword evidence="2" id="KW-0597">Phosphoprotein</keyword>
<dbReference type="SUPFAM" id="SSF52151">
    <property type="entry name" value="FabD/lysophospholipase-like"/>
    <property type="match status" value="1"/>
</dbReference>
<dbReference type="Gene3D" id="3.40.366.10">
    <property type="entry name" value="Malonyl-Coenzyme A Acyl Carrier Protein, domain 2"/>
    <property type="match status" value="1"/>
</dbReference>
<dbReference type="InterPro" id="IPR020806">
    <property type="entry name" value="PKS_PP-bd"/>
</dbReference>
<dbReference type="SMART" id="SM00827">
    <property type="entry name" value="PKS_AT"/>
    <property type="match status" value="1"/>
</dbReference>
<dbReference type="SUPFAM" id="SSF47336">
    <property type="entry name" value="ACP-like"/>
    <property type="match status" value="1"/>
</dbReference>
<dbReference type="Pfam" id="PF08659">
    <property type="entry name" value="KR"/>
    <property type="match status" value="1"/>
</dbReference>
<dbReference type="InterPro" id="IPR014031">
    <property type="entry name" value="Ketoacyl_synth_C"/>
</dbReference>
<dbReference type="GO" id="GO:0004315">
    <property type="term" value="F:3-oxoacyl-[acyl-carrier-protein] synthase activity"/>
    <property type="evidence" value="ECO:0007669"/>
    <property type="project" value="InterPro"/>
</dbReference>
<dbReference type="Pfam" id="PF02801">
    <property type="entry name" value="Ketoacyl-synt_C"/>
    <property type="match status" value="1"/>
</dbReference>
<dbReference type="InterPro" id="IPR001227">
    <property type="entry name" value="Ac_transferase_dom_sf"/>
</dbReference>
<dbReference type="InterPro" id="IPR036736">
    <property type="entry name" value="ACP-like_sf"/>
</dbReference>
<evidence type="ECO:0000256" key="3">
    <source>
        <dbReference type="ARBA" id="ARBA00022679"/>
    </source>
</evidence>
<sequence>MPDSSVPVEERLRSALDTVEEQQQTISKLLREKHEPIAVVGIGLRFPGGSNTPDEFAEFLREGRSGIGPFPTDRFDTDTYVADGSGEDDEPGRIRTIGGGFLDRIDQFDAPFFNISPKEAQYMDPQQRLLLETAWEALEHANIDPTPLRRANGGVYIGASSIDYALELDSLPYEELDGHLASGITFFPLSGRLSYFLGWRGPCMSLDTACASSLTALHSAAEGLRRGECDIALAGAVNALHHPRIPVIFSAANMLAPDAQCKTFDESADGYVRAEGCAVAVLKRLSDAQRDGDTVLGLIRGSAVGQDGDSAGLTVPNGPAQEAVMRAAIQRASLQPSDIQYVEAHGTGTPLGDPIEMGAISDVFATSHDKERPLTVGSVKTNLGHMEPVAGLVGVIKTLLQMREQTIFPHLNFTTPSGRIPWDSYPVTVPTENRPWKADTRRAVVNSFGFGGTIAAVVLEEPPVPEQPATAPAAVQADRTDSASAVEQHVFTVSAKNHRSLKQLIERYQRHLDDSPSTDLGSLCYTGNVGRAHHPLRLAGVVGGREDLDALLKKGLGQIEKRSIAAERARKTAFLFTGQGSQHAGMGRPLYERFVVFREHLDECDRLFAPLLGRSIRALVLGEDDDPDAIHQTRFTQPALFSLEYSLAQLWLSWGARPSVLIGHSIGEVVAAAVAGLFSLEDAVTLVAARARLMQSVSAPGGMAAVPEAAEQVAPLLESYPDLTMAAVNSPRQCVISGGTDSLAEVSETLRGRGLDVKQLRVSHAFHSPLMAEVLDEFREALKDITFRQPQLTLVSNITGKVARVAEISKPEYWVRHIVEPVNFEAGMRAIERRGRHVFVEIGPSIALTGLARSCVDAGEHRWLNSLHPKEKQGLTILQAVAKLYSAGVRVDWNGFHDGRPGRRVDLPLYAFDRKRYWLPNGTGPSAQDEAAGPRSAFLHEPRWVEQPPTARTVAGPRHVLVVNRAAQDVTGLVEQAAGQDVRLSFAADPEQALDVVRAGEPTDVCWFWQSDDGPVSAESLRAECEHNYRDLLTLLGLLEQEEGGLARRLWLVTEAAQVLPGDEPGSGAHLAAATLWGFGHVLLNEYPSYRVTLVDLPAGGGRTAEEMLLGEWLAADTGEFQVAYRDRTGRHVHRLLPSAFDSPEQPAEPGTAPVRPDRNYLITGGLGALGLLTAHRLVDEGARYLTLVSRRAEPAADAAGLWERLRDRAEVTVLRGDVGDSGDVHRIVESLHAAPQPLGGIVHTAGGLDDAPVAAQTWESIDALFSAKVYGSWMLHEAAQGFDELDFFVAYSSAAAVVGGASQSNYAAANAYLDQLLHWRAAQNLPALGVNWGPWSEAGMSARLNARHIEALEREGIVFIPPRQALDTMVSLLGEPVTQVLAGECDWDRFSAAKPVVNAFYQELVGADGTSSRTLDLDALLASPDGERVEKITDFIRHRVADVLHIDDADDISPYTEFVQLGLDSLVAVELKNALEAAFRIPLPLTMAFDYPSAAVLGEFIGKRLEQARPTAPAGS</sequence>
<comment type="caution">
    <text evidence="8">The sequence shown here is derived from an EMBL/GenBank/DDBJ whole genome shotgun (WGS) entry which is preliminary data.</text>
</comment>
<dbReference type="Pfam" id="PF22621">
    <property type="entry name" value="CurL-like_PKS_C"/>
    <property type="match status" value="1"/>
</dbReference>
<dbReference type="InterPro" id="IPR057326">
    <property type="entry name" value="KR_dom"/>
</dbReference>
<dbReference type="SMART" id="SM01294">
    <property type="entry name" value="PKS_PP_betabranch"/>
    <property type="match status" value="1"/>
</dbReference>
<dbReference type="EMBL" id="BJHX01000001">
    <property type="protein sequence ID" value="GDY67473.1"/>
    <property type="molecule type" value="Genomic_DNA"/>
</dbReference>
<dbReference type="InterPro" id="IPR014043">
    <property type="entry name" value="Acyl_transferase_dom"/>
</dbReference>
<dbReference type="Pfam" id="PF00698">
    <property type="entry name" value="Acyl_transf_1"/>
    <property type="match status" value="1"/>
</dbReference>
<protein>
    <submittedName>
        <fullName evidence="8">Uncharacterized protein</fullName>
    </submittedName>
</protein>
<dbReference type="InterPro" id="IPR016039">
    <property type="entry name" value="Thiolase-like"/>
</dbReference>
<gene>
    <name evidence="8" type="ORF">SAV14893_068660</name>
</gene>
<dbReference type="Pfam" id="PF00109">
    <property type="entry name" value="ketoacyl-synt"/>
    <property type="match status" value="1"/>
</dbReference>
<dbReference type="SUPFAM" id="SSF53901">
    <property type="entry name" value="Thiolase-like"/>
    <property type="match status" value="1"/>
</dbReference>
<dbReference type="FunFam" id="3.40.366.10:FF:000002">
    <property type="entry name" value="Probable polyketide synthase 2"/>
    <property type="match status" value="1"/>
</dbReference>
<dbReference type="PROSITE" id="PS00606">
    <property type="entry name" value="KS3_1"/>
    <property type="match status" value="1"/>
</dbReference>
<evidence type="ECO:0000313" key="8">
    <source>
        <dbReference type="EMBL" id="GDY67473.1"/>
    </source>
</evidence>
<accession>A0A4D4M6S0</accession>
<dbReference type="InterPro" id="IPR016036">
    <property type="entry name" value="Malonyl_transacylase_ACP-bd"/>
</dbReference>
<proteinExistence type="predicted"/>
<dbReference type="GeneID" id="41544254"/>
<dbReference type="PROSITE" id="PS52004">
    <property type="entry name" value="KS3_2"/>
    <property type="match status" value="1"/>
</dbReference>
<dbReference type="OMA" id="TLWGFGH"/>
<evidence type="ECO:0000313" key="9">
    <source>
        <dbReference type="Proteomes" id="UP000302139"/>
    </source>
</evidence>
<dbReference type="PROSITE" id="PS50075">
    <property type="entry name" value="CARRIER"/>
    <property type="match status" value="1"/>
</dbReference>
<dbReference type="SMART" id="SM00822">
    <property type="entry name" value="PKS_KR"/>
    <property type="match status" value="1"/>
</dbReference>
<dbReference type="Proteomes" id="UP000302139">
    <property type="component" value="Unassembled WGS sequence"/>
</dbReference>
<dbReference type="InterPro" id="IPR036291">
    <property type="entry name" value="NAD(P)-bd_dom_sf"/>
</dbReference>
<dbReference type="PANTHER" id="PTHR43775">
    <property type="entry name" value="FATTY ACID SYNTHASE"/>
    <property type="match status" value="1"/>
</dbReference>
<keyword evidence="4" id="KW-0045">Antibiotic biosynthesis</keyword>
<reference evidence="8 9" key="1">
    <citation type="submission" date="2019-04" db="EMBL/GenBank/DDBJ databases">
        <title>Draft genome sequences of Streptomyces avermitilis NBRC 14893.</title>
        <authorList>
            <person name="Komaki H."/>
            <person name="Tamura T."/>
            <person name="Hosoyama A."/>
        </authorList>
    </citation>
    <scope>NUCLEOTIDE SEQUENCE [LARGE SCALE GENOMIC DNA]</scope>
    <source>
        <strain evidence="8 9">NBRC 14893</strain>
    </source>
</reference>
<dbReference type="Gene3D" id="3.30.70.3290">
    <property type="match status" value="1"/>
</dbReference>
<dbReference type="GO" id="GO:0004312">
    <property type="term" value="F:fatty acid synthase activity"/>
    <property type="evidence" value="ECO:0007669"/>
    <property type="project" value="TreeGrafter"/>
</dbReference>
<dbReference type="Pfam" id="PF00550">
    <property type="entry name" value="PP-binding"/>
    <property type="match status" value="1"/>
</dbReference>
<dbReference type="SMART" id="SM00825">
    <property type="entry name" value="PKS_KS"/>
    <property type="match status" value="1"/>
</dbReference>
<dbReference type="InterPro" id="IPR050091">
    <property type="entry name" value="PKS_NRPS_Biosynth_Enz"/>
</dbReference>
<keyword evidence="5" id="KW-0012">Acyltransferase</keyword>
<organism evidence="8 9">
    <name type="scientific">Streptomyces avermitilis</name>
    <dbReference type="NCBI Taxonomy" id="33903"/>
    <lineage>
        <taxon>Bacteria</taxon>
        <taxon>Bacillati</taxon>
        <taxon>Actinomycetota</taxon>
        <taxon>Actinomycetes</taxon>
        <taxon>Kitasatosporales</taxon>
        <taxon>Streptomycetaceae</taxon>
        <taxon>Streptomyces</taxon>
    </lineage>
</organism>
<feature type="domain" description="Ketosynthase family 3 (KS3)" evidence="7">
    <location>
        <begin position="34"/>
        <end position="461"/>
    </location>
</feature>
<dbReference type="SUPFAM" id="SSF51735">
    <property type="entry name" value="NAD(P)-binding Rossmann-fold domains"/>
    <property type="match status" value="2"/>
</dbReference>
<dbReference type="PANTHER" id="PTHR43775:SF37">
    <property type="entry name" value="SI:DKEY-61P9.11"/>
    <property type="match status" value="1"/>
</dbReference>
<dbReference type="InterPro" id="IPR013968">
    <property type="entry name" value="PKS_KR"/>
</dbReference>
<dbReference type="FunFam" id="3.40.47.10:FF:000019">
    <property type="entry name" value="Polyketide synthase type I"/>
    <property type="match status" value="1"/>
</dbReference>
<dbReference type="GO" id="GO:0031177">
    <property type="term" value="F:phosphopantetheine binding"/>
    <property type="evidence" value="ECO:0007669"/>
    <property type="project" value="InterPro"/>
</dbReference>
<dbReference type="SMART" id="SM00823">
    <property type="entry name" value="PKS_PP"/>
    <property type="match status" value="1"/>
</dbReference>
<dbReference type="InterPro" id="IPR016035">
    <property type="entry name" value="Acyl_Trfase/lysoPLipase"/>
</dbReference>
<keyword evidence="3" id="KW-0808">Transferase</keyword>
<evidence type="ECO:0000256" key="4">
    <source>
        <dbReference type="ARBA" id="ARBA00023194"/>
    </source>
</evidence>
<dbReference type="GO" id="GO:0033068">
    <property type="term" value="P:macrolide biosynthetic process"/>
    <property type="evidence" value="ECO:0007669"/>
    <property type="project" value="UniProtKB-ARBA"/>
</dbReference>
<keyword evidence="1" id="KW-0596">Phosphopantetheine</keyword>
<dbReference type="Gene3D" id="1.10.1200.10">
    <property type="entry name" value="ACP-like"/>
    <property type="match status" value="1"/>
</dbReference>
<dbReference type="InterPro" id="IPR009081">
    <property type="entry name" value="PP-bd_ACP"/>
</dbReference>
<feature type="domain" description="Carrier" evidence="6">
    <location>
        <begin position="1431"/>
        <end position="1506"/>
    </location>
</feature>
<evidence type="ECO:0000256" key="1">
    <source>
        <dbReference type="ARBA" id="ARBA00022450"/>
    </source>
</evidence>
<evidence type="ECO:0000259" key="7">
    <source>
        <dbReference type="PROSITE" id="PS52004"/>
    </source>
</evidence>
<evidence type="ECO:0000256" key="5">
    <source>
        <dbReference type="ARBA" id="ARBA00023315"/>
    </source>
</evidence>
<dbReference type="GO" id="GO:0006633">
    <property type="term" value="P:fatty acid biosynthetic process"/>
    <property type="evidence" value="ECO:0007669"/>
    <property type="project" value="InterPro"/>
</dbReference>
<dbReference type="RefSeq" id="WP_010988579.1">
    <property type="nucleotide sequence ID" value="NZ_BAABTN010000028.1"/>
</dbReference>
<dbReference type="SUPFAM" id="SSF55048">
    <property type="entry name" value="Probable ACP-binding domain of malonyl-CoA ACP transacylase"/>
    <property type="match status" value="1"/>
</dbReference>
<name>A0A4D4M6S0_STRAX</name>
<evidence type="ECO:0000259" key="6">
    <source>
        <dbReference type="PROSITE" id="PS50075"/>
    </source>
</evidence>
<dbReference type="Gene3D" id="3.40.50.720">
    <property type="entry name" value="NAD(P)-binding Rossmann-like Domain"/>
    <property type="match status" value="1"/>
</dbReference>
<dbReference type="CDD" id="cd08955">
    <property type="entry name" value="KR_2_FAS_SDR_x"/>
    <property type="match status" value="1"/>
</dbReference>
<evidence type="ECO:0000256" key="2">
    <source>
        <dbReference type="ARBA" id="ARBA00022553"/>
    </source>
</evidence>